<name>A0ABQ5MNI6_9FLAO</name>
<dbReference type="HAMAP" id="MF_01808">
    <property type="entry name" value="Recomb_XerC_XerD"/>
    <property type="match status" value="1"/>
</dbReference>
<feature type="active site" evidence="9">
    <location>
        <position position="244"/>
    </location>
</feature>
<evidence type="ECO:0000259" key="10">
    <source>
        <dbReference type="PROSITE" id="PS51898"/>
    </source>
</evidence>
<evidence type="ECO:0000256" key="6">
    <source>
        <dbReference type="ARBA" id="ARBA00023125"/>
    </source>
</evidence>
<accession>A0ABQ5MNI6</accession>
<evidence type="ECO:0000256" key="3">
    <source>
        <dbReference type="ARBA" id="ARBA00022618"/>
    </source>
</evidence>
<evidence type="ECO:0000256" key="9">
    <source>
        <dbReference type="HAMAP-Rule" id="MF_01808"/>
    </source>
</evidence>
<evidence type="ECO:0000256" key="1">
    <source>
        <dbReference type="ARBA" id="ARBA00004496"/>
    </source>
</evidence>
<comment type="similarity">
    <text evidence="9">Belongs to the 'phage' integrase family. XerC subfamily.</text>
</comment>
<dbReference type="PROSITE" id="PS51900">
    <property type="entry name" value="CB"/>
    <property type="match status" value="1"/>
</dbReference>
<comment type="function">
    <text evidence="9">Site-specific tyrosine recombinase, which acts by catalyzing the cutting and rejoining of the recombining DNA molecules. The XerC-XerD complex is essential to convert dimers of the bacterial chromosome into monomers to permit their segregation at cell division. It also contributes to the segregational stability of plasmids.</text>
</comment>
<dbReference type="SUPFAM" id="SSF56349">
    <property type="entry name" value="DNA breaking-rejoining enzymes"/>
    <property type="match status" value="1"/>
</dbReference>
<dbReference type="InterPro" id="IPR002104">
    <property type="entry name" value="Integrase_catalytic"/>
</dbReference>
<dbReference type="Pfam" id="PF00589">
    <property type="entry name" value="Phage_integrase"/>
    <property type="match status" value="1"/>
</dbReference>
<keyword evidence="2 9" id="KW-0963">Cytoplasm</keyword>
<dbReference type="PROSITE" id="PS51898">
    <property type="entry name" value="TYR_RECOMBINASE"/>
    <property type="match status" value="1"/>
</dbReference>
<sequence>MESLEAFIRYLKSEKNYSPHTILAYQKDIEAFKLYCISTYEVEALEEVTYTYIRGWIVEMVEDGVSNRSINRKIASLKAFYKFLIKVKKISVNPLAKHVALKVSQKAEVPFSEKEIDKVFSMLAEDTSFEGLRNKLMVEILYGTGIRRAELINIKVSDIDLTSSTLKVLGKRNKERIVPLLPFIIESFYKYMRLRENIAIEGDVNYLFVVEGGVKVSETLVYRLINNYFSIASSKVKKSPHVLRHSFATHLLNNGADLNSVKELLGHASLASTQNYTHTSIAELKKSYSGAHPRSKK</sequence>
<evidence type="ECO:0000313" key="13">
    <source>
        <dbReference type="Proteomes" id="UP001143543"/>
    </source>
</evidence>
<dbReference type="InterPro" id="IPR050090">
    <property type="entry name" value="Tyrosine_recombinase_XerCD"/>
</dbReference>
<keyword evidence="3 9" id="KW-0132">Cell division</keyword>
<feature type="active site" evidence="9">
    <location>
        <position position="241"/>
    </location>
</feature>
<dbReference type="PANTHER" id="PTHR30349:SF77">
    <property type="entry name" value="TYROSINE RECOMBINASE XERC"/>
    <property type="match status" value="1"/>
</dbReference>
<dbReference type="InterPro" id="IPR013762">
    <property type="entry name" value="Integrase-like_cat_sf"/>
</dbReference>
<dbReference type="Pfam" id="PF02899">
    <property type="entry name" value="Phage_int_SAM_1"/>
    <property type="match status" value="1"/>
</dbReference>
<gene>
    <name evidence="9 12" type="primary">xerC</name>
    <name evidence="12" type="ORF">Y10_33020</name>
</gene>
<keyword evidence="5 9" id="KW-0229">DNA integration</keyword>
<feature type="domain" description="Core-binding (CB)" evidence="11">
    <location>
        <begin position="1"/>
        <end position="85"/>
    </location>
</feature>
<dbReference type="Proteomes" id="UP001143543">
    <property type="component" value="Unassembled WGS sequence"/>
</dbReference>
<dbReference type="InterPro" id="IPR011010">
    <property type="entry name" value="DNA_brk_join_enz"/>
</dbReference>
<evidence type="ECO:0000256" key="8">
    <source>
        <dbReference type="ARBA" id="ARBA00023306"/>
    </source>
</evidence>
<evidence type="ECO:0000256" key="4">
    <source>
        <dbReference type="ARBA" id="ARBA00022829"/>
    </source>
</evidence>
<feature type="active site" description="O-(3'-phospho-DNA)-tyrosine intermediate" evidence="9">
    <location>
        <position position="276"/>
    </location>
</feature>
<evidence type="ECO:0000259" key="11">
    <source>
        <dbReference type="PROSITE" id="PS51900"/>
    </source>
</evidence>
<dbReference type="InterPro" id="IPR023009">
    <property type="entry name" value="Tyrosine_recombinase_XerC/XerD"/>
</dbReference>
<dbReference type="PANTHER" id="PTHR30349">
    <property type="entry name" value="PHAGE INTEGRASE-RELATED"/>
    <property type="match status" value="1"/>
</dbReference>
<proteinExistence type="inferred from homology"/>
<comment type="subunit">
    <text evidence="9">Forms a cyclic heterotetrameric complex composed of two molecules of XerC and two molecules of XerD.</text>
</comment>
<dbReference type="InterPro" id="IPR010998">
    <property type="entry name" value="Integrase_recombinase_N"/>
</dbReference>
<dbReference type="InterPro" id="IPR004107">
    <property type="entry name" value="Integrase_SAM-like_N"/>
</dbReference>
<dbReference type="Gene3D" id="1.10.150.130">
    <property type="match status" value="1"/>
</dbReference>
<protein>
    <recommendedName>
        <fullName evidence="9">Tyrosine recombinase XerC</fullName>
    </recommendedName>
</protein>
<feature type="active site" evidence="9">
    <location>
        <position position="267"/>
    </location>
</feature>
<dbReference type="EMBL" id="BRVO01000005">
    <property type="protein sequence ID" value="GLB50934.1"/>
    <property type="molecule type" value="Genomic_DNA"/>
</dbReference>
<keyword evidence="8 9" id="KW-0131">Cell cycle</keyword>
<organism evidence="12 13">
    <name type="scientific">Neptunitalea lumnitzerae</name>
    <dbReference type="NCBI Taxonomy" id="2965509"/>
    <lineage>
        <taxon>Bacteria</taxon>
        <taxon>Pseudomonadati</taxon>
        <taxon>Bacteroidota</taxon>
        <taxon>Flavobacteriia</taxon>
        <taxon>Flavobacteriales</taxon>
        <taxon>Flavobacteriaceae</taxon>
        <taxon>Neptunitalea</taxon>
    </lineage>
</organism>
<evidence type="ECO:0000313" key="12">
    <source>
        <dbReference type="EMBL" id="GLB50934.1"/>
    </source>
</evidence>
<keyword evidence="4 9" id="KW-0159">Chromosome partition</keyword>
<feature type="active site" evidence="9">
    <location>
        <position position="147"/>
    </location>
</feature>
<feature type="domain" description="Tyr recombinase" evidence="10">
    <location>
        <begin position="106"/>
        <end position="289"/>
    </location>
</feature>
<evidence type="ECO:0000256" key="5">
    <source>
        <dbReference type="ARBA" id="ARBA00022908"/>
    </source>
</evidence>
<evidence type="ECO:0000256" key="7">
    <source>
        <dbReference type="ARBA" id="ARBA00023172"/>
    </source>
</evidence>
<dbReference type="InterPro" id="IPR044068">
    <property type="entry name" value="CB"/>
</dbReference>
<dbReference type="Gene3D" id="1.10.443.10">
    <property type="entry name" value="Intergrase catalytic core"/>
    <property type="match status" value="1"/>
</dbReference>
<feature type="active site" evidence="9">
    <location>
        <position position="171"/>
    </location>
</feature>
<keyword evidence="13" id="KW-1185">Reference proteome</keyword>
<keyword evidence="7 9" id="KW-0233">DNA recombination</keyword>
<reference evidence="12" key="1">
    <citation type="submission" date="2022-07" db="EMBL/GenBank/DDBJ databases">
        <title>Taxonomy of Novel Oxalotrophic and Methylotrophic Bacteria.</title>
        <authorList>
            <person name="Sahin N."/>
            <person name="Tani A."/>
        </authorList>
    </citation>
    <scope>NUCLEOTIDE SEQUENCE</scope>
    <source>
        <strain evidence="12">Y10</strain>
    </source>
</reference>
<comment type="caution">
    <text evidence="12">The sequence shown here is derived from an EMBL/GenBank/DDBJ whole genome shotgun (WGS) entry which is preliminary data.</text>
</comment>
<comment type="subcellular location">
    <subcellularLocation>
        <location evidence="1 9">Cytoplasm</location>
    </subcellularLocation>
</comment>
<keyword evidence="6 9" id="KW-0238">DNA-binding</keyword>
<evidence type="ECO:0000256" key="2">
    <source>
        <dbReference type="ARBA" id="ARBA00022490"/>
    </source>
</evidence>
<dbReference type="RefSeq" id="WP_281766567.1">
    <property type="nucleotide sequence ID" value="NZ_BRVO01000005.1"/>
</dbReference>